<dbReference type="GO" id="GO:0005975">
    <property type="term" value="P:carbohydrate metabolic process"/>
    <property type="evidence" value="ECO:0007669"/>
    <property type="project" value="InterPro"/>
</dbReference>
<dbReference type="InterPro" id="IPR011330">
    <property type="entry name" value="Glyco_hydro/deAcase_b/a-brl"/>
</dbReference>
<keyword evidence="5" id="KW-1185">Reference proteome</keyword>
<organism evidence="4 5">
    <name type="scientific">Shouchella lonarensis</name>
    <dbReference type="NCBI Taxonomy" id="1464122"/>
    <lineage>
        <taxon>Bacteria</taxon>
        <taxon>Bacillati</taxon>
        <taxon>Bacillota</taxon>
        <taxon>Bacilli</taxon>
        <taxon>Bacillales</taxon>
        <taxon>Bacillaceae</taxon>
        <taxon>Shouchella</taxon>
    </lineage>
</organism>
<proteinExistence type="predicted"/>
<dbReference type="InterPro" id="IPR002509">
    <property type="entry name" value="NODB_dom"/>
</dbReference>
<sequence length="271" mass="30446">MKKIFIILTCLSFLIGCNQAQSDSGSDSTKPTAPQPKAPVEQKKLVSNEKSAKILYEVNPDNSYVLEPIAGSGIEADEKAVLLTFDDPFRFNDPDQNNVLEMAKTLKELDVPAIFFVNGTYLHTKEGRQTLKTVADLGFEIGNHTMTHVKLEPLREEDQTGNILSLNNLVEDIIGKRPRFFRAPYGKHTEHAQKVAEEEGMTLMNWTYGRDWKEGYDTPEAITDYMVNSKHLQPGANLLMHDLKWTSDALKDIVTGLREKGYGFIDPATIK</sequence>
<dbReference type="GO" id="GO:0016810">
    <property type="term" value="F:hydrolase activity, acting on carbon-nitrogen (but not peptide) bonds"/>
    <property type="evidence" value="ECO:0007669"/>
    <property type="project" value="InterPro"/>
</dbReference>
<dbReference type="CDD" id="cd10917">
    <property type="entry name" value="CE4_NodB_like_6s_7s"/>
    <property type="match status" value="1"/>
</dbReference>
<evidence type="ECO:0000256" key="2">
    <source>
        <dbReference type="SAM" id="SignalP"/>
    </source>
</evidence>
<dbReference type="RefSeq" id="WP_090774793.1">
    <property type="nucleotide sequence ID" value="NZ_FMYM01000002.1"/>
</dbReference>
<keyword evidence="2" id="KW-0732">Signal</keyword>
<name>A0A1G6H0Q6_9BACI</name>
<evidence type="ECO:0000259" key="3">
    <source>
        <dbReference type="PROSITE" id="PS51677"/>
    </source>
</evidence>
<feature type="signal peptide" evidence="2">
    <location>
        <begin position="1"/>
        <end position="20"/>
    </location>
</feature>
<dbReference type="OrthoDB" id="9806342at2"/>
<protein>
    <submittedName>
        <fullName evidence="4">Peptidoglycan/xylan/chitin deacetylase, PgdA/CDA1 family</fullName>
    </submittedName>
</protein>
<dbReference type="PROSITE" id="PS51677">
    <property type="entry name" value="NODB"/>
    <property type="match status" value="1"/>
</dbReference>
<dbReference type="AlphaFoldDB" id="A0A1G6H0Q6"/>
<evidence type="ECO:0000256" key="1">
    <source>
        <dbReference type="SAM" id="MobiDB-lite"/>
    </source>
</evidence>
<dbReference type="Gene3D" id="3.20.20.370">
    <property type="entry name" value="Glycoside hydrolase/deacetylase"/>
    <property type="match status" value="1"/>
</dbReference>
<dbReference type="Proteomes" id="UP000242662">
    <property type="component" value="Unassembled WGS sequence"/>
</dbReference>
<dbReference type="PANTHER" id="PTHR10587">
    <property type="entry name" value="GLYCOSYL TRANSFERASE-RELATED"/>
    <property type="match status" value="1"/>
</dbReference>
<dbReference type="PROSITE" id="PS51257">
    <property type="entry name" value="PROKAR_LIPOPROTEIN"/>
    <property type="match status" value="1"/>
</dbReference>
<accession>A0A1G6H0Q6</accession>
<feature type="chain" id="PRO_5039646950" evidence="2">
    <location>
        <begin position="21"/>
        <end position="271"/>
    </location>
</feature>
<dbReference type="InterPro" id="IPR050248">
    <property type="entry name" value="Polysacc_deacetylase_ArnD"/>
</dbReference>
<evidence type="ECO:0000313" key="4">
    <source>
        <dbReference type="EMBL" id="SDB87771.1"/>
    </source>
</evidence>
<evidence type="ECO:0000313" key="5">
    <source>
        <dbReference type="Proteomes" id="UP000242662"/>
    </source>
</evidence>
<feature type="domain" description="NodB homology" evidence="3">
    <location>
        <begin position="79"/>
        <end position="265"/>
    </location>
</feature>
<dbReference type="SUPFAM" id="SSF88713">
    <property type="entry name" value="Glycoside hydrolase/deacetylase"/>
    <property type="match status" value="1"/>
</dbReference>
<dbReference type="EMBL" id="FMYM01000002">
    <property type="protein sequence ID" value="SDB87771.1"/>
    <property type="molecule type" value="Genomic_DNA"/>
</dbReference>
<dbReference type="STRING" id="1464122.SAMN05421737_102221"/>
<feature type="region of interest" description="Disordered" evidence="1">
    <location>
        <begin position="23"/>
        <end position="43"/>
    </location>
</feature>
<gene>
    <name evidence="4" type="ORF">SAMN05421737_102221</name>
</gene>
<feature type="compositionally biased region" description="Polar residues" evidence="1">
    <location>
        <begin position="23"/>
        <end position="32"/>
    </location>
</feature>
<dbReference type="Pfam" id="PF01522">
    <property type="entry name" value="Polysacc_deac_1"/>
    <property type="match status" value="1"/>
</dbReference>
<reference evidence="5" key="1">
    <citation type="submission" date="2016-09" db="EMBL/GenBank/DDBJ databases">
        <authorList>
            <person name="Varghese N."/>
            <person name="Submissions S."/>
        </authorList>
    </citation>
    <scope>NUCLEOTIDE SEQUENCE [LARGE SCALE GENOMIC DNA]</scope>
    <source>
        <strain evidence="5">25nlg</strain>
    </source>
</reference>